<dbReference type="KEGG" id="ssp:SSP2436"/>
<dbReference type="EMBL" id="AP008934">
    <property type="protein sequence ID" value="BAE19581.1"/>
    <property type="molecule type" value="Genomic_DNA"/>
</dbReference>
<evidence type="ECO:0000259" key="1">
    <source>
        <dbReference type="SMART" id="SM00953"/>
    </source>
</evidence>
<name>Q49UJ2_STAS1</name>
<protein>
    <recommendedName>
        <fullName evidence="1">RES domain-containing protein</fullName>
    </recommendedName>
</protein>
<dbReference type="eggNOG" id="ENOG50347UU">
    <property type="taxonomic scope" value="Bacteria"/>
</dbReference>
<dbReference type="SMART" id="SM00953">
    <property type="entry name" value="RES"/>
    <property type="match status" value="1"/>
</dbReference>
<dbReference type="InterPro" id="IPR014914">
    <property type="entry name" value="RES_dom"/>
</dbReference>
<dbReference type="AlphaFoldDB" id="Q49UJ2"/>
<accession>Q49UJ2</accession>
<dbReference type="GeneID" id="3617209"/>
<proteinExistence type="predicted"/>
<dbReference type="RefSeq" id="WP_011304023.1">
    <property type="nucleotide sequence ID" value="NC_007350.1"/>
</dbReference>
<dbReference type="OrthoDB" id="2794062at2"/>
<dbReference type="PATRIC" id="fig|342451.11.peg.2420"/>
<sequence length="466" mass="54536">MNYEKFFPILYKNYEDILNNKFLFFIDFIPKKTNVYDISPINKKRNKPIYTSYINSINNSSLLTSSAINKAILNTNKFNNNVINPTVYNTSVLNAIGLLNKKTNSLISTNYTYPIKNPSLLANNAINKAYSNTTKFNNIIGKINLYNTYNYSVTDKILKSLNYNKPSYFSTIKNFNYKIPSSVFYTNFNKTIDINKLIVPKNHFDLLGRVGFKENFTATRIRGHSTYLKRKDSDEYTDINSISDAYALYDENLGFSEKELFEFIRYIQNTPMLILNHKIGKKIYDEIQSFNIGLFETAEELTLYKTRTKKDKFPFSYEQMSITPYDISRGGRFDSYGQSLLYTANQKEISLLEVYDEHSKYYHVQQYLYNNNLKLADFTKIDSHLLDILLRPKTSNNYQEYILPRFIAECIKFGGYGGLVIRSSKSLKHRNDLNFNLFDHATNELKRGEYEVLSKKEVDFLIHNYK</sequence>
<keyword evidence="3" id="KW-1185">Reference proteome</keyword>
<organism evidence="2 3">
    <name type="scientific">Staphylococcus saprophyticus subsp. saprophyticus (strain ATCC 15305 / DSM 20229 / NCIMB 8711 / NCTC 7292 / S-41)</name>
    <dbReference type="NCBI Taxonomy" id="342451"/>
    <lineage>
        <taxon>Bacteria</taxon>
        <taxon>Bacillati</taxon>
        <taxon>Bacillota</taxon>
        <taxon>Bacilli</taxon>
        <taxon>Bacillales</taxon>
        <taxon>Staphylococcaceae</taxon>
        <taxon>Staphylococcus</taxon>
    </lineage>
</organism>
<dbReference type="Pfam" id="PF08808">
    <property type="entry name" value="RES"/>
    <property type="match status" value="1"/>
</dbReference>
<reference evidence="2 3" key="1">
    <citation type="journal article" date="2005" name="Proc. Natl. Acad. Sci. U.S.A.">
        <title>Whole genome sequence of Staphylococcus saprophyticus reveals the pathogenesis of uncomplicated urinary tract infection.</title>
        <authorList>
            <person name="Kuroda M."/>
            <person name="Yamashita A."/>
            <person name="Hirakawa H."/>
            <person name="Kumano M."/>
            <person name="Morikawa K."/>
            <person name="Higashide M."/>
            <person name="Maruyama A."/>
            <person name="Inose Y."/>
            <person name="Matoba K."/>
            <person name="Toh H."/>
            <person name="Kuhara S."/>
            <person name="Hattori M."/>
            <person name="Ohta T."/>
        </authorList>
    </citation>
    <scope>NUCLEOTIDE SEQUENCE [LARGE SCALE GENOMIC DNA]</scope>
    <source>
        <strain evidence="3">ATCC 15305 / DSM 20229 / NCIMB 8711 / NCTC 7292 / S-41</strain>
    </source>
</reference>
<gene>
    <name evidence="2" type="ordered locus">SSP2436</name>
</gene>
<evidence type="ECO:0000313" key="2">
    <source>
        <dbReference type="EMBL" id="BAE19581.1"/>
    </source>
</evidence>
<dbReference type="Proteomes" id="UP000006371">
    <property type="component" value="Chromosome"/>
</dbReference>
<dbReference type="HOGENOM" id="CLU_586484_0_0_9"/>
<feature type="domain" description="RES" evidence="1">
    <location>
        <begin position="316"/>
        <end position="448"/>
    </location>
</feature>
<evidence type="ECO:0000313" key="3">
    <source>
        <dbReference type="Proteomes" id="UP000006371"/>
    </source>
</evidence>